<feature type="transmembrane region" description="Helical" evidence="1">
    <location>
        <begin position="18"/>
        <end position="39"/>
    </location>
</feature>
<keyword evidence="1" id="KW-0812">Transmembrane</keyword>
<evidence type="ECO:0000313" key="2">
    <source>
        <dbReference type="EMBL" id="KGJ53428.1"/>
    </source>
</evidence>
<accession>A0A099I994</accession>
<reference evidence="2 3" key="1">
    <citation type="submission" date="2014-08" db="EMBL/GenBank/DDBJ databases">
        <title>Clostridium innocuum, an unnegligible vancomycin-resistant pathogen causing extra-intestinal infections.</title>
        <authorList>
            <person name="Feng Y."/>
            <person name="Chiu C.-H."/>
        </authorList>
    </citation>
    <scope>NUCLEOTIDE SEQUENCE [LARGE SCALE GENOMIC DNA]</scope>
    <source>
        <strain evidence="2 3">AN88</strain>
    </source>
</reference>
<evidence type="ECO:0000313" key="3">
    <source>
        <dbReference type="Proteomes" id="UP000030008"/>
    </source>
</evidence>
<dbReference type="AlphaFoldDB" id="A0A099I994"/>
<evidence type="ECO:0000256" key="1">
    <source>
        <dbReference type="SAM" id="Phobius"/>
    </source>
</evidence>
<sequence>MSSMHFQPPSQDAVKNKFITSMSMLLIVVSLYVTCYMLFFRTIEVDVTKDAGIEYRGEDGSASVRVINRNQNYNQRIQEFMDSITYEVKPAKKLKNGDELTITARYDETLASRYHVNPIQTVRRVKVKNLPERFADVNEIPASFLSTLDDRTRSYLNKNMEQILNEDFTSFFIRSQPELVNQKQMYRVFLDGKKSSAKDKIIDIYAITAKGEVNTSSKKETLEMKEDTIYYMITYNEINTSLRILDENVYGEKLIISESNDLTKETQFTSFMESKYKSAYEVQIMKSEANS</sequence>
<proteinExistence type="predicted"/>
<comment type="caution">
    <text evidence="2">The sequence shown here is derived from an EMBL/GenBank/DDBJ whole genome shotgun (WGS) entry which is preliminary data.</text>
</comment>
<name>A0A099I994_CLOIN</name>
<keyword evidence="1" id="KW-1133">Transmembrane helix</keyword>
<organism evidence="2 3">
    <name type="scientific">Clostridium innocuum</name>
    <dbReference type="NCBI Taxonomy" id="1522"/>
    <lineage>
        <taxon>Bacteria</taxon>
        <taxon>Bacillati</taxon>
        <taxon>Bacillota</taxon>
        <taxon>Clostridia</taxon>
        <taxon>Eubacteriales</taxon>
        <taxon>Clostridiaceae</taxon>
        <taxon>Clostridium</taxon>
    </lineage>
</organism>
<protein>
    <submittedName>
        <fullName evidence="2">Uncharacterized protein</fullName>
    </submittedName>
</protein>
<dbReference type="RefSeq" id="WP_044904998.1">
    <property type="nucleotide sequence ID" value="NZ_JQIF01000039.1"/>
</dbReference>
<dbReference type="EMBL" id="JQIF01000039">
    <property type="protein sequence ID" value="KGJ53428.1"/>
    <property type="molecule type" value="Genomic_DNA"/>
</dbReference>
<gene>
    <name evidence="2" type="ORF">CIAN88_08355</name>
</gene>
<dbReference type="Proteomes" id="UP000030008">
    <property type="component" value="Unassembled WGS sequence"/>
</dbReference>
<keyword evidence="1" id="KW-0472">Membrane</keyword>